<feature type="region of interest" description="Disordered" evidence="1">
    <location>
        <begin position="253"/>
        <end position="386"/>
    </location>
</feature>
<organism evidence="2">
    <name type="scientific">Bactrocera latifrons</name>
    <name type="common">Malaysian fruit fly</name>
    <name type="synonym">Chaetodacus latifrons</name>
    <dbReference type="NCBI Taxonomy" id="174628"/>
    <lineage>
        <taxon>Eukaryota</taxon>
        <taxon>Metazoa</taxon>
        <taxon>Ecdysozoa</taxon>
        <taxon>Arthropoda</taxon>
        <taxon>Hexapoda</taxon>
        <taxon>Insecta</taxon>
        <taxon>Pterygota</taxon>
        <taxon>Neoptera</taxon>
        <taxon>Endopterygota</taxon>
        <taxon>Diptera</taxon>
        <taxon>Brachycera</taxon>
        <taxon>Muscomorpha</taxon>
        <taxon>Tephritoidea</taxon>
        <taxon>Tephritidae</taxon>
        <taxon>Bactrocera</taxon>
        <taxon>Bactrocera</taxon>
    </lineage>
</organism>
<evidence type="ECO:0000256" key="1">
    <source>
        <dbReference type="SAM" id="MobiDB-lite"/>
    </source>
</evidence>
<feature type="compositionally biased region" description="Polar residues" evidence="1">
    <location>
        <begin position="253"/>
        <end position="262"/>
    </location>
</feature>
<sequence>MTTQEIARLRAQIAALTTTFTETQQRLNSLETHATLNVTVTNQYQDCTPNITDESQINLEIFKTLPVFTGDMNHYRSWRKRAWTHMENIKNYATTPMYYTALSIVHSKIQGEAADILINHNTKFNFYSIINRLDYTYADQRPLYVLLEGMKRIKQGKRTLAEFHSEVSKSLNLALTKVEMDNHGPGNPSAMIEYANQEAVRTFILGLNSKYTSGTLYSHNPKDLETAYAIASTIYHDNINSQFDVPQYNQQRQYNTSQYQNSSRRHYEEPQRYKPNVQVQYNQTAPRQQHQPMDVDSSQQYTRSANPNRDHSKPQQNSYNRQLQGLPPNNQFRGNPQKRERNPSSHNSHVQQKCQRVNQTRDEELQSLTPEYENDDYETGSAFLGA</sequence>
<evidence type="ECO:0000313" key="2">
    <source>
        <dbReference type="EMBL" id="JAI35289.1"/>
    </source>
</evidence>
<dbReference type="OrthoDB" id="8031075at2759"/>
<name>A0A0K8V8N2_BACLA</name>
<feature type="compositionally biased region" description="Polar residues" evidence="1">
    <location>
        <begin position="314"/>
        <end position="334"/>
    </location>
</feature>
<feature type="compositionally biased region" description="Polar residues" evidence="1">
    <location>
        <begin position="277"/>
        <end position="307"/>
    </location>
</feature>
<reference evidence="2" key="1">
    <citation type="submission" date="2015-06" db="EMBL/GenBank/DDBJ databases">
        <authorList>
            <person name="Hoefler B.C."/>
            <person name="Straight P.D."/>
        </authorList>
    </citation>
    <scope>NUCLEOTIDE SEQUENCE</scope>
</reference>
<gene>
    <name evidence="2" type="primary">gag_41</name>
    <name evidence="2" type="ORF">c1_g1_i1</name>
</gene>
<dbReference type="EMBL" id="GDHF01017025">
    <property type="protein sequence ID" value="JAI35289.1"/>
    <property type="molecule type" value="Transcribed_RNA"/>
</dbReference>
<protein>
    <submittedName>
        <fullName evidence="2">Retrovirus-related Gag polyprotein from transposon gypsy</fullName>
    </submittedName>
</protein>
<dbReference type="AlphaFoldDB" id="A0A0K8V8N2"/>
<accession>A0A0K8V8N2</accession>
<proteinExistence type="predicted"/>
<feature type="compositionally biased region" description="Polar residues" evidence="1">
    <location>
        <begin position="344"/>
        <end position="358"/>
    </location>
</feature>